<feature type="active site" description="Proton acceptor" evidence="2">
    <location>
        <position position="547"/>
    </location>
</feature>
<dbReference type="GO" id="GO:0050660">
    <property type="term" value="F:flavin adenine dinucleotide binding"/>
    <property type="evidence" value="ECO:0007669"/>
    <property type="project" value="InterPro"/>
</dbReference>
<feature type="binding site" evidence="3">
    <location>
        <position position="235"/>
    </location>
    <ligand>
        <name>FAD</name>
        <dbReference type="ChEBI" id="CHEBI:57692"/>
    </ligand>
</feature>
<feature type="domain" description="Glucose-methanol-choline oxidoreductase N-terminal" evidence="6">
    <location>
        <begin position="267"/>
        <end position="281"/>
    </location>
</feature>
<dbReference type="PIRSF" id="PIRSF000137">
    <property type="entry name" value="Alcohol_oxidase"/>
    <property type="match status" value="1"/>
</dbReference>
<name>A0AA38VJ51_9PEZI</name>
<evidence type="ECO:0000256" key="2">
    <source>
        <dbReference type="PIRSR" id="PIRSR000137-1"/>
    </source>
</evidence>
<evidence type="ECO:0000259" key="6">
    <source>
        <dbReference type="PROSITE" id="PS00624"/>
    </source>
</evidence>
<comment type="caution">
    <text evidence="7">The sequence shown here is derived from an EMBL/GenBank/DDBJ whole genome shotgun (WGS) entry which is preliminary data.</text>
</comment>
<gene>
    <name evidence="7" type="ORF">NKR23_g1806</name>
</gene>
<dbReference type="InterPro" id="IPR000172">
    <property type="entry name" value="GMC_OxRdtase_N"/>
</dbReference>
<feature type="active site" description="Proton donor" evidence="2">
    <location>
        <position position="502"/>
    </location>
</feature>
<dbReference type="PANTHER" id="PTHR11552:SF134">
    <property type="entry name" value="GLUCOSE-METHANOL-CHOLINE OXIDOREDUCTASE N-TERMINAL DOMAIN-CONTAINING PROTEIN"/>
    <property type="match status" value="1"/>
</dbReference>
<dbReference type="Gene3D" id="3.50.50.60">
    <property type="entry name" value="FAD/NAD(P)-binding domain"/>
    <property type="match status" value="1"/>
</dbReference>
<organism evidence="7 8">
    <name type="scientific">Pleurostoma richardsiae</name>
    <dbReference type="NCBI Taxonomy" id="41990"/>
    <lineage>
        <taxon>Eukaryota</taxon>
        <taxon>Fungi</taxon>
        <taxon>Dikarya</taxon>
        <taxon>Ascomycota</taxon>
        <taxon>Pezizomycotina</taxon>
        <taxon>Sordariomycetes</taxon>
        <taxon>Sordariomycetidae</taxon>
        <taxon>Calosphaeriales</taxon>
        <taxon>Pleurostomataceae</taxon>
        <taxon>Pleurostoma</taxon>
    </lineage>
</organism>
<dbReference type="PROSITE" id="PS00624">
    <property type="entry name" value="GMC_OXRED_2"/>
    <property type="match status" value="1"/>
</dbReference>
<reference evidence="7" key="1">
    <citation type="submission" date="2022-07" db="EMBL/GenBank/DDBJ databases">
        <title>Fungi with potential for degradation of polypropylene.</title>
        <authorList>
            <person name="Gostincar C."/>
        </authorList>
    </citation>
    <scope>NUCLEOTIDE SEQUENCE</scope>
    <source>
        <strain evidence="7">EXF-13308</strain>
    </source>
</reference>
<evidence type="ECO:0000259" key="5">
    <source>
        <dbReference type="PROSITE" id="PS00623"/>
    </source>
</evidence>
<dbReference type="InterPro" id="IPR007867">
    <property type="entry name" value="GMC_OxRtase_C"/>
</dbReference>
<evidence type="ECO:0000313" key="7">
    <source>
        <dbReference type="EMBL" id="KAJ9155381.1"/>
    </source>
</evidence>
<keyword evidence="8" id="KW-1185">Reference proteome</keyword>
<comment type="cofactor">
    <cofactor evidence="3">
        <name>FAD</name>
        <dbReference type="ChEBI" id="CHEBI:57692"/>
    </cofactor>
</comment>
<evidence type="ECO:0000256" key="3">
    <source>
        <dbReference type="PIRSR" id="PIRSR000137-2"/>
    </source>
</evidence>
<feature type="domain" description="Glucose-methanol-choline oxidoreductase N-terminal" evidence="5">
    <location>
        <begin position="86"/>
        <end position="109"/>
    </location>
</feature>
<evidence type="ECO:0000313" key="8">
    <source>
        <dbReference type="Proteomes" id="UP001174694"/>
    </source>
</evidence>
<accession>A0AA38VJ51</accession>
<dbReference type="PANTHER" id="PTHR11552">
    <property type="entry name" value="GLUCOSE-METHANOL-CHOLINE GMC OXIDOREDUCTASE"/>
    <property type="match status" value="1"/>
</dbReference>
<dbReference type="Proteomes" id="UP001174694">
    <property type="component" value="Unassembled WGS sequence"/>
</dbReference>
<keyword evidence="4" id="KW-0285">Flavoprotein</keyword>
<sequence>MADALARYDFIVVGAGPAGCTIASTLAKTKARPQVLLVEAGDDNDDVNLRVDGNKYVQMLTPSLEWGYKSLPQASLANREIRLARGKGLGGSSAVNFTVWNIGPRDDMEEMARLTGDDAWKWEKAQERWKKLENFHAKKGEIPEGMEQYLDPRPENHGTTGPLHIGFPYEWDYEVTAMMDIWRANGFAINPDASNGDPLGLSVFPLTSYRGVRVTSADLLAAAPDNLHILTRAHVHRVLIEDGRAKGVMLVDGEKLYALKEVIISAGSLDSPKILMHSGIGPADQLSKFQIPMVHENPSVGKNYRDHYHVMMKFAWADHMSKRPAFFRDKLAQKAAMREWQLYRTGPYANLGCAMAIGFFKSDATLQSPEFALLPDAEKERLLAPTIPSYEVCWNCTAVDYYIAPDAAPAIATVTVFLQNSQGLGEVRLQSSNPSVPLEFDPAYLEHPFDKRVAIEATREVLKVVQSPEFQKNNVGYLCVPKSDSEEDILEFWQQELASTWHMSCTCKMGQSEKGDNAVVDTDLKVFGVKGLRVADMSVMPILLSAHTQAAAYQVGMVGAEKVISEYGLDK</sequence>
<evidence type="ECO:0000256" key="4">
    <source>
        <dbReference type="RuleBase" id="RU003968"/>
    </source>
</evidence>
<evidence type="ECO:0000256" key="1">
    <source>
        <dbReference type="ARBA" id="ARBA00010790"/>
    </source>
</evidence>
<protein>
    <submittedName>
        <fullName evidence="7">Glucose-methanol-choline (Gmc) oxidoreductase</fullName>
    </submittedName>
</protein>
<dbReference type="Pfam" id="PF05199">
    <property type="entry name" value="GMC_oxred_C"/>
    <property type="match status" value="1"/>
</dbReference>
<dbReference type="SUPFAM" id="SSF54373">
    <property type="entry name" value="FAD-linked reductases, C-terminal domain"/>
    <property type="match status" value="1"/>
</dbReference>
<dbReference type="InterPro" id="IPR036188">
    <property type="entry name" value="FAD/NAD-bd_sf"/>
</dbReference>
<feature type="binding site" evidence="3">
    <location>
        <begin position="501"/>
        <end position="502"/>
    </location>
    <ligand>
        <name>FAD</name>
        <dbReference type="ChEBI" id="CHEBI:57692"/>
    </ligand>
</feature>
<dbReference type="GO" id="GO:0016614">
    <property type="term" value="F:oxidoreductase activity, acting on CH-OH group of donors"/>
    <property type="evidence" value="ECO:0007669"/>
    <property type="project" value="InterPro"/>
</dbReference>
<dbReference type="Pfam" id="PF00732">
    <property type="entry name" value="GMC_oxred_N"/>
    <property type="match status" value="1"/>
</dbReference>
<keyword evidence="3 4" id="KW-0274">FAD</keyword>
<proteinExistence type="inferred from homology"/>
<feature type="binding site" evidence="3">
    <location>
        <begin position="96"/>
        <end position="99"/>
    </location>
    <ligand>
        <name>FAD</name>
        <dbReference type="ChEBI" id="CHEBI:57692"/>
    </ligand>
</feature>
<dbReference type="SUPFAM" id="SSF51905">
    <property type="entry name" value="FAD/NAD(P)-binding domain"/>
    <property type="match status" value="1"/>
</dbReference>
<comment type="similarity">
    <text evidence="1 4">Belongs to the GMC oxidoreductase family.</text>
</comment>
<dbReference type="InterPro" id="IPR012132">
    <property type="entry name" value="GMC_OxRdtase"/>
</dbReference>
<dbReference type="EMBL" id="JANBVO010000003">
    <property type="protein sequence ID" value="KAJ9155381.1"/>
    <property type="molecule type" value="Genomic_DNA"/>
</dbReference>
<dbReference type="Gene3D" id="3.30.560.10">
    <property type="entry name" value="Glucose Oxidase, domain 3"/>
    <property type="match status" value="1"/>
</dbReference>
<dbReference type="AlphaFoldDB" id="A0AA38VJ51"/>
<dbReference type="PROSITE" id="PS00623">
    <property type="entry name" value="GMC_OXRED_1"/>
    <property type="match status" value="1"/>
</dbReference>